<accession>A0ABU6U4V3</accession>
<sequence length="61" mass="6108">MGVDVGGSSRSVGGDAAVIPCSPIDFTGPEVPVQSELNDGEDSDEEYVGETEESSGSSDGT</sequence>
<feature type="compositionally biased region" description="Acidic residues" evidence="1">
    <location>
        <begin position="38"/>
        <end position="53"/>
    </location>
</feature>
<feature type="non-terminal residue" evidence="2">
    <location>
        <position position="61"/>
    </location>
</feature>
<protein>
    <submittedName>
        <fullName evidence="2">Uncharacterized protein</fullName>
    </submittedName>
</protein>
<dbReference type="Proteomes" id="UP001341840">
    <property type="component" value="Unassembled WGS sequence"/>
</dbReference>
<dbReference type="EMBL" id="JASCZI010116535">
    <property type="protein sequence ID" value="MED6154828.1"/>
    <property type="molecule type" value="Genomic_DNA"/>
</dbReference>
<evidence type="ECO:0000256" key="1">
    <source>
        <dbReference type="SAM" id="MobiDB-lite"/>
    </source>
</evidence>
<comment type="caution">
    <text evidence="2">The sequence shown here is derived from an EMBL/GenBank/DDBJ whole genome shotgun (WGS) entry which is preliminary data.</text>
</comment>
<feature type="compositionally biased region" description="Low complexity" evidence="1">
    <location>
        <begin position="1"/>
        <end position="18"/>
    </location>
</feature>
<evidence type="ECO:0000313" key="2">
    <source>
        <dbReference type="EMBL" id="MED6154828.1"/>
    </source>
</evidence>
<proteinExistence type="predicted"/>
<evidence type="ECO:0000313" key="3">
    <source>
        <dbReference type="Proteomes" id="UP001341840"/>
    </source>
</evidence>
<name>A0ABU6U4V3_9FABA</name>
<keyword evidence="3" id="KW-1185">Reference proteome</keyword>
<feature type="region of interest" description="Disordered" evidence="1">
    <location>
        <begin position="1"/>
        <end position="61"/>
    </location>
</feature>
<reference evidence="2 3" key="1">
    <citation type="journal article" date="2023" name="Plants (Basel)">
        <title>Bridging the Gap: Combining Genomics and Transcriptomics Approaches to Understand Stylosanthes scabra, an Orphan Legume from the Brazilian Caatinga.</title>
        <authorList>
            <person name="Ferreira-Neto J.R.C."/>
            <person name="da Silva M.D."/>
            <person name="Binneck E."/>
            <person name="de Melo N.F."/>
            <person name="da Silva R.H."/>
            <person name="de Melo A.L.T.M."/>
            <person name="Pandolfi V."/>
            <person name="Bustamante F.O."/>
            <person name="Brasileiro-Vidal A.C."/>
            <person name="Benko-Iseppon A.M."/>
        </authorList>
    </citation>
    <scope>NUCLEOTIDE SEQUENCE [LARGE SCALE GENOMIC DNA]</scope>
    <source>
        <tissue evidence="2">Leaves</tissue>
    </source>
</reference>
<gene>
    <name evidence="2" type="ORF">PIB30_116371</name>
</gene>
<organism evidence="2 3">
    <name type="scientific">Stylosanthes scabra</name>
    <dbReference type="NCBI Taxonomy" id="79078"/>
    <lineage>
        <taxon>Eukaryota</taxon>
        <taxon>Viridiplantae</taxon>
        <taxon>Streptophyta</taxon>
        <taxon>Embryophyta</taxon>
        <taxon>Tracheophyta</taxon>
        <taxon>Spermatophyta</taxon>
        <taxon>Magnoliopsida</taxon>
        <taxon>eudicotyledons</taxon>
        <taxon>Gunneridae</taxon>
        <taxon>Pentapetalae</taxon>
        <taxon>rosids</taxon>
        <taxon>fabids</taxon>
        <taxon>Fabales</taxon>
        <taxon>Fabaceae</taxon>
        <taxon>Papilionoideae</taxon>
        <taxon>50 kb inversion clade</taxon>
        <taxon>dalbergioids sensu lato</taxon>
        <taxon>Dalbergieae</taxon>
        <taxon>Pterocarpus clade</taxon>
        <taxon>Stylosanthes</taxon>
    </lineage>
</organism>